<dbReference type="Proteomes" id="UP000325315">
    <property type="component" value="Unassembled WGS sequence"/>
</dbReference>
<gene>
    <name evidence="3" type="ORF">EPI10_014187</name>
</gene>
<dbReference type="GO" id="GO:0003677">
    <property type="term" value="F:DNA binding"/>
    <property type="evidence" value="ECO:0007669"/>
    <property type="project" value="InterPro"/>
</dbReference>
<dbReference type="EMBL" id="SMMG02000006">
    <property type="protein sequence ID" value="KAA3468277.1"/>
    <property type="molecule type" value="Genomic_DNA"/>
</dbReference>
<feature type="region of interest" description="Disordered" evidence="1">
    <location>
        <begin position="778"/>
        <end position="804"/>
    </location>
</feature>
<evidence type="ECO:0000259" key="2">
    <source>
        <dbReference type="SMART" id="SM00465"/>
    </source>
</evidence>
<evidence type="ECO:0000256" key="1">
    <source>
        <dbReference type="SAM" id="MobiDB-lite"/>
    </source>
</evidence>
<organism evidence="3 4">
    <name type="scientific">Gossypium australe</name>
    <dbReference type="NCBI Taxonomy" id="47621"/>
    <lineage>
        <taxon>Eukaryota</taxon>
        <taxon>Viridiplantae</taxon>
        <taxon>Streptophyta</taxon>
        <taxon>Embryophyta</taxon>
        <taxon>Tracheophyta</taxon>
        <taxon>Spermatophyta</taxon>
        <taxon>Magnoliopsida</taxon>
        <taxon>eudicotyledons</taxon>
        <taxon>Gunneridae</taxon>
        <taxon>Pentapetalae</taxon>
        <taxon>rosids</taxon>
        <taxon>malvids</taxon>
        <taxon>Malvales</taxon>
        <taxon>Malvaceae</taxon>
        <taxon>Malvoideae</taxon>
        <taxon>Gossypium</taxon>
    </lineage>
</organism>
<evidence type="ECO:0000313" key="3">
    <source>
        <dbReference type="EMBL" id="KAA3468277.1"/>
    </source>
</evidence>
<keyword evidence="4" id="KW-1185">Reference proteome</keyword>
<proteinExistence type="predicted"/>
<dbReference type="PANTHER" id="PTHR35133">
    <property type="entry name" value="PROTEIN EFFECTOR OF TRANSCRIPTION 2-RELATED"/>
    <property type="match status" value="1"/>
</dbReference>
<accession>A0A5B6VGX6</accession>
<feature type="domain" description="GIY-YIG" evidence="2">
    <location>
        <begin position="58"/>
        <end position="159"/>
    </location>
</feature>
<dbReference type="OrthoDB" id="1922121at2759"/>
<feature type="compositionally biased region" description="Basic and acidic residues" evidence="1">
    <location>
        <begin position="778"/>
        <end position="787"/>
    </location>
</feature>
<dbReference type="SMART" id="SM00465">
    <property type="entry name" value="GIYc"/>
    <property type="match status" value="1"/>
</dbReference>
<dbReference type="InterPro" id="IPR038909">
    <property type="entry name" value="Effector_transcript"/>
</dbReference>
<reference evidence="4" key="1">
    <citation type="journal article" date="2019" name="Plant Biotechnol. J.">
        <title>Genome sequencing of the Australian wild diploid species Gossypium australe highlights disease resistance and delayed gland morphogenesis.</title>
        <authorList>
            <person name="Cai Y."/>
            <person name="Cai X."/>
            <person name="Wang Q."/>
            <person name="Wang P."/>
            <person name="Zhang Y."/>
            <person name="Cai C."/>
            <person name="Xu Y."/>
            <person name="Wang K."/>
            <person name="Zhou Z."/>
            <person name="Wang C."/>
            <person name="Geng S."/>
            <person name="Li B."/>
            <person name="Dong Q."/>
            <person name="Hou Y."/>
            <person name="Wang H."/>
            <person name="Ai P."/>
            <person name="Liu Z."/>
            <person name="Yi F."/>
            <person name="Sun M."/>
            <person name="An G."/>
            <person name="Cheng J."/>
            <person name="Zhang Y."/>
            <person name="Shi Q."/>
            <person name="Xie Y."/>
            <person name="Shi X."/>
            <person name="Chang Y."/>
            <person name="Huang F."/>
            <person name="Chen Y."/>
            <person name="Hong S."/>
            <person name="Mi L."/>
            <person name="Sun Q."/>
            <person name="Zhang L."/>
            <person name="Zhou B."/>
            <person name="Peng R."/>
            <person name="Zhang X."/>
            <person name="Liu F."/>
        </authorList>
    </citation>
    <scope>NUCLEOTIDE SEQUENCE [LARGE SCALE GENOMIC DNA]</scope>
    <source>
        <strain evidence="4">cv. PA1801</strain>
    </source>
</reference>
<dbReference type="InterPro" id="IPR000305">
    <property type="entry name" value="GIY-YIG_endonuc"/>
</dbReference>
<comment type="caution">
    <text evidence="3">The sequence shown here is derived from an EMBL/GenBank/DDBJ whole genome shotgun (WGS) entry which is preliminary data.</text>
</comment>
<sequence>MEKAWTKNKDHKKTDHDSLFSEWKLLICPHDWKNGKGGAMSRYRFENLPKSSGPGIYELAVCKLPSGDRRGKLEPDLVVYVGEAENIRARLQQYGRDGTHLCRKNGFGEKGCPLFDKIFARGCSIICRWARMENKADARRTEAQLLSTFDYAWNKGSNGVRRHDDILQKLDKHASNLMKLANFSKKHLPFLQKQVGIRIKASKLVSDDNEFGKYKNGENHNFLLQVFNFSRSRPRLVSNHGGSDEKETFSCGVVLDDGSICKRPPVEGRKRCAEHKGKKTRGSSTRSSTKLQPHKEDYPEIEHCSPICGVAMDDGSLCRRQPFSGRKRCDLHKGRRIYSSDSEITRYQTMPYAVFNSFSDEKASVFYENHTGMKITTLVSRLDERSPSHFFDSNSSLDSNNCSTPICGVPTCNGTPCKRTVNGNGRCWQHLKYSGSRSSSNDFTLRNSNNDSTGTSICGAPTRNGSSCRRTVKGNGRSRLQQCGRTGAHLGRNDSGDNKVCGCFEDILTRGYSIVYRRAPPLICPHDWKNGKGGAETRYKSENLPKSSGPGVYELAVLLPSRDRHGKLVLGVYVGGAENIRARLQQYGRDGTHLCRKNGCGERGCPSGEKECPLFDDIFARGCCIAYRWAPVNDMIFEGQEALKMHFSSMFLLHVHPCIQILDFNLIPNMENKEDVRRTEKDLLDTYDYAWNKGSNGIRRPDDIRKKLDKHASNPMKSGIKNGENLNSLPQVFIRSGSRPRLVSNHGGSDKNETFSCGVVLDDGSICKRPPVEGRKRCAEHKGKKTTESSTRSSMKDYPEIEHSNPICGVDMDDGSLCRRQPVSGRKRCDLHTGRRISSSGSEIMPYAVSSPFHVSTPICGAPTSNGTPCRRTVSGNGRCWQHLKNSGSHSSSNDFIPPISNNDSTGTFICGASTSNGTPCKRPVNGNGRCWQHGQHSRSSRSSSNNFIPLIPYNDSTGTSICGAPTRNGSYCRRTVKGNGTCWQH</sequence>
<evidence type="ECO:0000313" key="4">
    <source>
        <dbReference type="Proteomes" id="UP000325315"/>
    </source>
</evidence>
<protein>
    <submittedName>
        <fullName evidence="3">Protein EFFECTOR OF TRANSCRIPTION 2-like</fullName>
    </submittedName>
</protein>
<feature type="region of interest" description="Disordered" evidence="1">
    <location>
        <begin position="268"/>
        <end position="296"/>
    </location>
</feature>
<dbReference type="AlphaFoldDB" id="A0A5B6VGX6"/>
<dbReference type="PANTHER" id="PTHR35133:SF5">
    <property type="entry name" value="PROTEIN EFFECTOR OF TRANSCRIPTION 2-LIKE"/>
    <property type="match status" value="1"/>
</dbReference>
<feature type="compositionally biased region" description="Basic and acidic residues" evidence="1">
    <location>
        <begin position="794"/>
        <end position="803"/>
    </location>
</feature>
<dbReference type="Pfam" id="PF19239">
    <property type="entry name" value="GIY_YIG_domain"/>
    <property type="match status" value="4"/>
</dbReference>
<name>A0A5B6VGX6_9ROSI</name>
<dbReference type="GO" id="GO:0006355">
    <property type="term" value="P:regulation of DNA-templated transcription"/>
    <property type="evidence" value="ECO:0007669"/>
    <property type="project" value="InterPro"/>
</dbReference>